<dbReference type="Gene3D" id="3.90.580.10">
    <property type="entry name" value="Zinc finger, CHC2-type domain"/>
    <property type="match status" value="1"/>
</dbReference>
<gene>
    <name evidence="8" type="ORF">DNK49_12255</name>
</gene>
<dbReference type="CDD" id="cd01029">
    <property type="entry name" value="TOPRIM_primases"/>
    <property type="match status" value="1"/>
</dbReference>
<dbReference type="EMBL" id="QKOE01000007">
    <property type="protein sequence ID" value="PZA16416.1"/>
    <property type="molecule type" value="Genomic_DNA"/>
</dbReference>
<comment type="caution">
    <text evidence="8">The sequence shown here is derived from an EMBL/GenBank/DDBJ whole genome shotgun (WGS) entry which is preliminary data.</text>
</comment>
<evidence type="ECO:0000256" key="4">
    <source>
        <dbReference type="ARBA" id="ARBA00022695"/>
    </source>
</evidence>
<organism evidence="8 9">
    <name type="scientific">Parazoarcus communis SWub3 = DSM 12120</name>
    <dbReference type="NCBI Taxonomy" id="1121029"/>
    <lineage>
        <taxon>Bacteria</taxon>
        <taxon>Pseudomonadati</taxon>
        <taxon>Pseudomonadota</taxon>
        <taxon>Betaproteobacteria</taxon>
        <taxon>Rhodocyclales</taxon>
        <taxon>Zoogloeaceae</taxon>
        <taxon>Parazoarcus</taxon>
    </lineage>
</organism>
<dbReference type="OrthoDB" id="5833576at2"/>
<keyword evidence="6" id="KW-0804">Transcription</keyword>
<evidence type="ECO:0000313" key="9">
    <source>
        <dbReference type="Proteomes" id="UP000248259"/>
    </source>
</evidence>
<keyword evidence="2" id="KW-0639">Primosome</keyword>
<accession>A0A323UYW8</accession>
<dbReference type="InterPro" id="IPR036977">
    <property type="entry name" value="DNA_primase_Znf_CHC2"/>
</dbReference>
<dbReference type="InterPro" id="IPR006171">
    <property type="entry name" value="TOPRIM_dom"/>
</dbReference>
<dbReference type="SUPFAM" id="SSF57783">
    <property type="entry name" value="Zinc beta-ribbon"/>
    <property type="match status" value="1"/>
</dbReference>
<evidence type="ECO:0000313" key="8">
    <source>
        <dbReference type="EMBL" id="PZA16416.1"/>
    </source>
</evidence>
<name>A0A323UYW8_9RHOO</name>
<dbReference type="GO" id="GO:1990077">
    <property type="term" value="C:primosome complex"/>
    <property type="evidence" value="ECO:0007669"/>
    <property type="project" value="UniProtKB-KW"/>
</dbReference>
<dbReference type="GO" id="GO:0008270">
    <property type="term" value="F:zinc ion binding"/>
    <property type="evidence" value="ECO:0007669"/>
    <property type="project" value="InterPro"/>
</dbReference>
<evidence type="ECO:0000259" key="7">
    <source>
        <dbReference type="Pfam" id="PF13362"/>
    </source>
</evidence>
<evidence type="ECO:0000256" key="1">
    <source>
        <dbReference type="ARBA" id="ARBA00022478"/>
    </source>
</evidence>
<evidence type="ECO:0000256" key="2">
    <source>
        <dbReference type="ARBA" id="ARBA00022515"/>
    </source>
</evidence>
<sequence>MTAALPKAASPDLFDRVKEAVDLHDLAERLGLERKGAKGNYRSPLHPDKNPSLSIFQRDGSWGWKDHSGDARGSCIDLVLYVRPEIGSAAGAARLLAEWYGIAVPAAAATGTGEPVKKSVPQFIADRALLDPEPVIAYLAGRGIAEEVSRAAIRSRALGWSHWLSNKVPPGTPGHGGPGAVFVVRSIADRTIVAVDLRYADPALNGNVKTQCQGIKEGHAWTSDLNRLAKAHTVYVVESPVNALSVECCPLPAGTAVLALRGTGNAEKLDIAFLKGKRIIIALDHADPINERTRKRPGLEAAWKLLDRLTAADIAAMLVDMQDWEDGEDINDVLKAQGVDDLWTRLRKLDGWLIPGMPGGGEPGSLDGRRRVFLPEHDFKVYWRFRTREDFTQYVVDFKDDDGRRHETLGDVCSFRVASLSRLRVQGHIATINGSTDTQAETVFGISAQTPRHGPTLVRRVVTDQTLYSLELHRSIFGAIFNPQQYQRMINVLERTADIGARDAVNFIGLAWRGGELAALEGRDCYFQEPAKQCLYHNMVFPRGTADAAREVIDAYQATFKQNAALIALVWALGAHLKCVIGFYPHFQMQANKGAGKSLLTEAMQTTLGFQMLSGQMLKTDHRRRASVSYTSHPVGWDELSKQSKVVLSEADALLQSTYRFEFTRVGAALTPYLMCAPVLLAGEEVDVTSLQSKICTTTLTVEKQGPKLPRDLPQFPVWQWLQFIEKSEPERIRTMHAQRIEDCKEQSRADPKDATASRMIENYAAILTTWDLVCEFAGIEVGQGGFVGDLVGEMNGHLSETDGRRLPWVWIMEILLSEIESHQFNHPYCWDEIKDDDGNNHIALMLRPAHVMDHLSNALHLRNKFDALPVKTARVFKSQLEGSGVVVREDVERTIRGRRTPHLTALSVQRMERLGLYATPNLERR</sequence>
<dbReference type="InterPro" id="IPR034154">
    <property type="entry name" value="TOPRIM_DnaG/twinkle"/>
</dbReference>
<dbReference type="GO" id="GO:0016779">
    <property type="term" value="F:nucleotidyltransferase activity"/>
    <property type="evidence" value="ECO:0007669"/>
    <property type="project" value="UniProtKB-KW"/>
</dbReference>
<evidence type="ECO:0000256" key="5">
    <source>
        <dbReference type="ARBA" id="ARBA00022705"/>
    </source>
</evidence>
<keyword evidence="9" id="KW-1185">Reference proteome</keyword>
<proteinExistence type="predicted"/>
<dbReference type="AlphaFoldDB" id="A0A323UYW8"/>
<dbReference type="GO" id="GO:0006269">
    <property type="term" value="P:DNA replication, synthesis of primer"/>
    <property type="evidence" value="ECO:0007669"/>
    <property type="project" value="UniProtKB-KW"/>
</dbReference>
<evidence type="ECO:0000256" key="6">
    <source>
        <dbReference type="ARBA" id="ARBA00023163"/>
    </source>
</evidence>
<dbReference type="Pfam" id="PF13362">
    <property type="entry name" value="Toprim_3"/>
    <property type="match status" value="1"/>
</dbReference>
<protein>
    <recommendedName>
        <fullName evidence="7">Toprim domain-containing protein</fullName>
    </recommendedName>
</protein>
<reference evidence="8 9" key="1">
    <citation type="submission" date="2018-06" db="EMBL/GenBank/DDBJ databases">
        <title>Azoarcus communis strain SWub3 genome.</title>
        <authorList>
            <person name="Zorraquino Salvo V."/>
            <person name="Toubiana D."/>
            <person name="Blumwald E."/>
        </authorList>
    </citation>
    <scope>NUCLEOTIDE SEQUENCE [LARGE SCALE GENOMIC DNA]</scope>
    <source>
        <strain evidence="8 9">SWub3</strain>
    </source>
</reference>
<keyword evidence="1" id="KW-0240">DNA-directed RNA polymerase</keyword>
<dbReference type="GO" id="GO:0000428">
    <property type="term" value="C:DNA-directed RNA polymerase complex"/>
    <property type="evidence" value="ECO:0007669"/>
    <property type="project" value="UniProtKB-KW"/>
</dbReference>
<dbReference type="Proteomes" id="UP000248259">
    <property type="component" value="Unassembled WGS sequence"/>
</dbReference>
<dbReference type="RefSeq" id="WP_110524914.1">
    <property type="nucleotide sequence ID" value="NZ_QKOE01000007.1"/>
</dbReference>
<feature type="domain" description="Toprim" evidence="7">
    <location>
        <begin position="234"/>
        <end position="339"/>
    </location>
</feature>
<keyword evidence="3" id="KW-0808">Transferase</keyword>
<dbReference type="Gene3D" id="3.40.1360.10">
    <property type="match status" value="1"/>
</dbReference>
<keyword evidence="5" id="KW-0235">DNA replication</keyword>
<keyword evidence="4" id="KW-0548">Nucleotidyltransferase</keyword>
<dbReference type="GO" id="GO:0003677">
    <property type="term" value="F:DNA binding"/>
    <property type="evidence" value="ECO:0007669"/>
    <property type="project" value="InterPro"/>
</dbReference>
<evidence type="ECO:0000256" key="3">
    <source>
        <dbReference type="ARBA" id="ARBA00022679"/>
    </source>
</evidence>